<dbReference type="PANTHER" id="PTHR31529">
    <property type="entry name" value="LOB DOMAIN CONTAINING PROTEIN"/>
    <property type="match status" value="1"/>
</dbReference>
<gene>
    <name evidence="3" type="ORF">Fmac_029471</name>
</gene>
<evidence type="ECO:0000259" key="2">
    <source>
        <dbReference type="PROSITE" id="PS50891"/>
    </source>
</evidence>
<dbReference type="Pfam" id="PF03195">
    <property type="entry name" value="LOB"/>
    <property type="match status" value="1"/>
</dbReference>
<proteinExistence type="inferred from homology"/>
<evidence type="ECO:0000313" key="3">
    <source>
        <dbReference type="EMBL" id="KAL2320502.1"/>
    </source>
</evidence>
<comment type="similarity">
    <text evidence="1">Belongs to the LOB domain-containing protein family.</text>
</comment>
<dbReference type="InterPro" id="IPR004883">
    <property type="entry name" value="LOB"/>
</dbReference>
<accession>A0ABD1LAF1</accession>
<dbReference type="Proteomes" id="UP001603857">
    <property type="component" value="Unassembled WGS sequence"/>
</dbReference>
<evidence type="ECO:0000313" key="4">
    <source>
        <dbReference type="Proteomes" id="UP001603857"/>
    </source>
</evidence>
<organism evidence="3 4">
    <name type="scientific">Flemingia macrophylla</name>
    <dbReference type="NCBI Taxonomy" id="520843"/>
    <lineage>
        <taxon>Eukaryota</taxon>
        <taxon>Viridiplantae</taxon>
        <taxon>Streptophyta</taxon>
        <taxon>Embryophyta</taxon>
        <taxon>Tracheophyta</taxon>
        <taxon>Spermatophyta</taxon>
        <taxon>Magnoliopsida</taxon>
        <taxon>eudicotyledons</taxon>
        <taxon>Gunneridae</taxon>
        <taxon>Pentapetalae</taxon>
        <taxon>rosids</taxon>
        <taxon>fabids</taxon>
        <taxon>Fabales</taxon>
        <taxon>Fabaceae</taxon>
        <taxon>Papilionoideae</taxon>
        <taxon>50 kb inversion clade</taxon>
        <taxon>NPAAA clade</taxon>
        <taxon>indigoferoid/millettioid clade</taxon>
        <taxon>Phaseoleae</taxon>
        <taxon>Flemingia</taxon>
    </lineage>
</organism>
<name>A0ABD1LAF1_9FABA</name>
<dbReference type="PROSITE" id="PS50891">
    <property type="entry name" value="LOB"/>
    <property type="match status" value="1"/>
</dbReference>
<keyword evidence="4" id="KW-1185">Reference proteome</keyword>
<protein>
    <recommendedName>
        <fullName evidence="2">LOB domain-containing protein</fullName>
    </recommendedName>
</protein>
<dbReference type="EMBL" id="JBGMDY010000010">
    <property type="protein sequence ID" value="KAL2320502.1"/>
    <property type="molecule type" value="Genomic_DNA"/>
</dbReference>
<dbReference type="PANTHER" id="PTHR31529:SF12">
    <property type="entry name" value="LOB DOMAIN-CONTAINING PROTEIN 20"/>
    <property type="match status" value="1"/>
</dbReference>
<comment type="caution">
    <text evidence="3">The sequence shown here is derived from an EMBL/GenBank/DDBJ whole genome shotgun (WGS) entry which is preliminary data.</text>
</comment>
<feature type="domain" description="LOB" evidence="2">
    <location>
        <begin position="7"/>
        <end position="109"/>
    </location>
</feature>
<reference evidence="3 4" key="1">
    <citation type="submission" date="2024-08" db="EMBL/GenBank/DDBJ databases">
        <title>Insights into the chromosomal genome structure of Flemingia macrophylla.</title>
        <authorList>
            <person name="Ding Y."/>
            <person name="Zhao Y."/>
            <person name="Bi W."/>
            <person name="Wu M."/>
            <person name="Zhao G."/>
            <person name="Gong Y."/>
            <person name="Li W."/>
            <person name="Zhang P."/>
        </authorList>
    </citation>
    <scope>NUCLEOTIDE SEQUENCE [LARGE SCALE GENOMIC DNA]</scope>
    <source>
        <strain evidence="3">DYQJB</strain>
        <tissue evidence="3">Leaf</tissue>
    </source>
</reference>
<sequence>MLKASLPPCGACKYQRKKCVNGCPFAPYFSSVDGFIEFSIVHKIFGASNVLKMLSDVEESRRQEAIRSILFEAQSRINDPINGCVSDVIKLQQQVTLLREDLATVKNQLIHTMTLYEDLLRVTYQCQQQQQSQSNINVAVQSPYSNNSFASTSFVNMNVNSSFDHLAMQTTPLMENLNPPQFFKLPLNEEQSMIPQVFNNNVPNVFP</sequence>
<dbReference type="AlphaFoldDB" id="A0ABD1LAF1"/>
<evidence type="ECO:0000256" key="1">
    <source>
        <dbReference type="ARBA" id="ARBA00005474"/>
    </source>
</evidence>